<protein>
    <recommendedName>
        <fullName evidence="6">NADH-quinone oxidoreductase subunit D</fullName>
        <ecNumber evidence="6">7.1.1.-</ecNumber>
    </recommendedName>
    <alternativeName>
        <fullName evidence="6">NADH dehydrogenase I subunit D</fullName>
    </alternativeName>
    <alternativeName>
        <fullName evidence="6">NDH-1 subunit D</fullName>
    </alternativeName>
</protein>
<comment type="subcellular location">
    <subcellularLocation>
        <location evidence="6">Cell membrane</location>
        <topology evidence="6">Peripheral membrane protein</topology>
        <orientation evidence="6">Cytoplasmic side</orientation>
    </subcellularLocation>
</comment>
<dbReference type="InterPro" id="IPR001135">
    <property type="entry name" value="NADH_Q_OxRdtase_suD"/>
</dbReference>
<name>A0A8J6XYQ3_9BACT</name>
<dbReference type="Gene3D" id="1.10.645.10">
    <property type="entry name" value="Cytochrome-c3 Hydrogenase, chain B"/>
    <property type="match status" value="1"/>
</dbReference>
<dbReference type="GO" id="GO:0051287">
    <property type="term" value="F:NAD binding"/>
    <property type="evidence" value="ECO:0007669"/>
    <property type="project" value="InterPro"/>
</dbReference>
<keyword evidence="9" id="KW-0560">Oxidoreductase</keyword>
<evidence type="ECO:0000256" key="4">
    <source>
        <dbReference type="ARBA" id="ARBA00022967"/>
    </source>
</evidence>
<evidence type="ECO:0000256" key="7">
    <source>
        <dbReference type="RuleBase" id="RU003685"/>
    </source>
</evidence>
<sequence>MLGTRELEINLGPQHPSTHGVLRVKLKLDGETIVESDPVIGYLHRGCEKLGENRNYIQTEVYTDRMDYIAAINENLVYIEAVEKLLGVEAAPRAQYMRVILAELQRIASHLVWLATHALDIGAMSVFLYCFREREAILDLIEGYCGARLTTNAIRAGGMRLDFPDGWTGAAKDFCDEFPARLKEYDTLLKTNRIWMGRTKDIGVISGEKALSYGITGPCLRASGVNYDVRKAMPYEVYSEMEFDVPLGSVGDTYDRYLVRLEEMRQSRLIVLQALAKMPEGPVMNKVPKRIKPPAGEVYVVNEGPRGELGVYLVSNGTDTAERCRFKSPCFVNLQALPELAKGHMVADIVALIGTLDIVLGCIDR</sequence>
<reference evidence="9 10" key="1">
    <citation type="submission" date="2020-08" db="EMBL/GenBank/DDBJ databases">
        <title>Acidobacteriota in marine sediments use diverse sulfur dissimilation pathways.</title>
        <authorList>
            <person name="Wasmund K."/>
        </authorList>
    </citation>
    <scope>NUCLEOTIDE SEQUENCE [LARGE SCALE GENOMIC DNA]</scope>
    <source>
        <strain evidence="9">MAG AM4</strain>
    </source>
</reference>
<keyword evidence="5 6" id="KW-0520">NAD</keyword>
<keyword evidence="3 6" id="KW-0813">Transport</keyword>
<organism evidence="9 10">
    <name type="scientific">Candidatus Polarisedimenticola svalbardensis</name>
    <dbReference type="NCBI Taxonomy" id="2886004"/>
    <lineage>
        <taxon>Bacteria</taxon>
        <taxon>Pseudomonadati</taxon>
        <taxon>Acidobacteriota</taxon>
        <taxon>Candidatus Polarisedimenticolia</taxon>
        <taxon>Candidatus Polarisedimenticolales</taxon>
        <taxon>Candidatus Polarisedimenticolaceae</taxon>
        <taxon>Candidatus Polarisedimenticola</taxon>
    </lineage>
</organism>
<evidence type="ECO:0000256" key="2">
    <source>
        <dbReference type="ARBA" id="ARBA00005769"/>
    </source>
</evidence>
<dbReference type="InterPro" id="IPR029014">
    <property type="entry name" value="NiFe-Hase_large"/>
</dbReference>
<dbReference type="Proteomes" id="UP000648239">
    <property type="component" value="Unassembled WGS sequence"/>
</dbReference>
<keyword evidence="6" id="KW-1003">Cell membrane</keyword>
<gene>
    <name evidence="6" type="primary">nuoD</name>
    <name evidence="9" type="ORF">IFK94_01815</name>
</gene>
<comment type="subunit">
    <text evidence="6">NDH-1 is composed of 14 different subunits. Subunits NuoB, C, D, E, F, and G constitute the peripheral sector of the complex.</text>
</comment>
<keyword evidence="6" id="KW-0830">Ubiquinone</keyword>
<dbReference type="PANTHER" id="PTHR11993:SF10">
    <property type="entry name" value="NADH DEHYDROGENASE [UBIQUINONE] IRON-SULFUR PROTEIN 2, MITOCHONDRIAL"/>
    <property type="match status" value="1"/>
</dbReference>
<dbReference type="GO" id="GO:0048038">
    <property type="term" value="F:quinone binding"/>
    <property type="evidence" value="ECO:0007669"/>
    <property type="project" value="UniProtKB-KW"/>
</dbReference>
<accession>A0A8J6XYQ3</accession>
<feature type="domain" description="NADH-quinone oxidoreductase subunit D" evidence="8">
    <location>
        <begin position="120"/>
        <end position="290"/>
    </location>
</feature>
<comment type="similarity">
    <text evidence="2 6 7">Belongs to the complex I 49 kDa subunit family.</text>
</comment>
<dbReference type="PROSITE" id="PS00535">
    <property type="entry name" value="COMPLEX1_49K"/>
    <property type="match status" value="1"/>
</dbReference>
<dbReference type="Pfam" id="PF00346">
    <property type="entry name" value="Complex1_49kDa"/>
    <property type="match status" value="1"/>
</dbReference>
<comment type="function">
    <text evidence="1 6">NDH-1 shuttles electrons from NADH, via FMN and iron-sulfur (Fe-S) centers, to quinones in the respiratory chain. The immediate electron acceptor for the enzyme in this species is believed to be ubiquinone. Couples the redox reaction to proton translocation (for every two electrons transferred, four hydrogen ions are translocated across the cytoplasmic membrane), and thus conserves the redox energy in a proton gradient.</text>
</comment>
<evidence type="ECO:0000256" key="5">
    <source>
        <dbReference type="ARBA" id="ARBA00023027"/>
    </source>
</evidence>
<evidence type="ECO:0000256" key="6">
    <source>
        <dbReference type="HAMAP-Rule" id="MF_01358"/>
    </source>
</evidence>
<dbReference type="NCBIfam" id="NF004739">
    <property type="entry name" value="PRK06075.1"/>
    <property type="match status" value="1"/>
</dbReference>
<evidence type="ECO:0000256" key="3">
    <source>
        <dbReference type="ARBA" id="ARBA00022448"/>
    </source>
</evidence>
<dbReference type="InterPro" id="IPR014029">
    <property type="entry name" value="NADH_UbQ_OxRdtase_49kDa_CS"/>
</dbReference>
<evidence type="ECO:0000259" key="8">
    <source>
        <dbReference type="Pfam" id="PF00346"/>
    </source>
</evidence>
<evidence type="ECO:0000313" key="10">
    <source>
        <dbReference type="Proteomes" id="UP000648239"/>
    </source>
</evidence>
<comment type="catalytic activity">
    <reaction evidence="6">
        <text>a quinone + NADH + 5 H(+)(in) = a quinol + NAD(+) + 4 H(+)(out)</text>
        <dbReference type="Rhea" id="RHEA:57888"/>
        <dbReference type="ChEBI" id="CHEBI:15378"/>
        <dbReference type="ChEBI" id="CHEBI:24646"/>
        <dbReference type="ChEBI" id="CHEBI:57540"/>
        <dbReference type="ChEBI" id="CHEBI:57945"/>
        <dbReference type="ChEBI" id="CHEBI:132124"/>
    </reaction>
</comment>
<dbReference type="AlphaFoldDB" id="A0A8J6XYQ3"/>
<keyword evidence="6" id="KW-0874">Quinone</keyword>
<keyword evidence="6" id="KW-0472">Membrane</keyword>
<dbReference type="SUPFAM" id="SSF56762">
    <property type="entry name" value="HydB/Nqo4-like"/>
    <property type="match status" value="1"/>
</dbReference>
<keyword evidence="4 6" id="KW-1278">Translocase</keyword>
<dbReference type="PANTHER" id="PTHR11993">
    <property type="entry name" value="NADH-UBIQUINONE OXIDOREDUCTASE 49 KDA SUBUNIT"/>
    <property type="match status" value="1"/>
</dbReference>
<dbReference type="GO" id="GO:0005886">
    <property type="term" value="C:plasma membrane"/>
    <property type="evidence" value="ECO:0007669"/>
    <property type="project" value="UniProtKB-SubCell"/>
</dbReference>
<dbReference type="HAMAP" id="MF_01358">
    <property type="entry name" value="NDH1_NuoD"/>
    <property type="match status" value="1"/>
</dbReference>
<evidence type="ECO:0000313" key="9">
    <source>
        <dbReference type="EMBL" id="MBD3866834.1"/>
    </source>
</evidence>
<dbReference type="InterPro" id="IPR022885">
    <property type="entry name" value="NDH1_su_D/H"/>
</dbReference>
<evidence type="ECO:0000256" key="1">
    <source>
        <dbReference type="ARBA" id="ARBA00002378"/>
    </source>
</evidence>
<dbReference type="EMBL" id="JACXWD010000003">
    <property type="protein sequence ID" value="MBD3866834.1"/>
    <property type="molecule type" value="Genomic_DNA"/>
</dbReference>
<dbReference type="EC" id="7.1.1.-" evidence="6"/>
<comment type="caution">
    <text evidence="9">The sequence shown here is derived from an EMBL/GenBank/DDBJ whole genome shotgun (WGS) entry which is preliminary data.</text>
</comment>
<proteinExistence type="inferred from homology"/>
<dbReference type="GO" id="GO:0050136">
    <property type="term" value="F:NADH dehydrogenase (quinone) (non-electrogenic) activity"/>
    <property type="evidence" value="ECO:0007669"/>
    <property type="project" value="UniProtKB-UniRule"/>
</dbReference>